<proteinExistence type="predicted"/>
<dbReference type="OrthoDB" id="3281078at2"/>
<comment type="caution">
    <text evidence="1">The sequence shown here is derived from an EMBL/GenBank/DDBJ whole genome shotgun (WGS) entry which is preliminary data.</text>
</comment>
<dbReference type="EMBL" id="SJPF01000005">
    <property type="protein sequence ID" value="TWT30591.1"/>
    <property type="molecule type" value="Genomic_DNA"/>
</dbReference>
<dbReference type="RefSeq" id="WP_146435099.1">
    <property type="nucleotide sequence ID" value="NZ_SJPF01000005.1"/>
</dbReference>
<dbReference type="AlphaFoldDB" id="A0A5C5UW62"/>
<evidence type="ECO:0008006" key="3">
    <source>
        <dbReference type="Google" id="ProtNLM"/>
    </source>
</evidence>
<reference evidence="1 2" key="1">
    <citation type="submission" date="2019-02" db="EMBL/GenBank/DDBJ databases">
        <title>Deep-cultivation of Planctomycetes and their phenomic and genomic characterization uncovers novel biology.</title>
        <authorList>
            <person name="Wiegand S."/>
            <person name="Jogler M."/>
            <person name="Boedeker C."/>
            <person name="Pinto D."/>
            <person name="Vollmers J."/>
            <person name="Rivas-Marin E."/>
            <person name="Kohn T."/>
            <person name="Peeters S.H."/>
            <person name="Heuer A."/>
            <person name="Rast P."/>
            <person name="Oberbeckmann S."/>
            <person name="Bunk B."/>
            <person name="Jeske O."/>
            <person name="Meyerdierks A."/>
            <person name="Storesund J.E."/>
            <person name="Kallscheuer N."/>
            <person name="Luecker S."/>
            <person name="Lage O.M."/>
            <person name="Pohl T."/>
            <person name="Merkel B.J."/>
            <person name="Hornburger P."/>
            <person name="Mueller R.-W."/>
            <person name="Bruemmer F."/>
            <person name="Labrenz M."/>
            <person name="Spormann A.M."/>
            <person name="Op Den Camp H."/>
            <person name="Overmann J."/>
            <person name="Amann R."/>
            <person name="Jetten M.S.M."/>
            <person name="Mascher T."/>
            <person name="Medema M.H."/>
            <person name="Devos D.P."/>
            <person name="Kaster A.-K."/>
            <person name="Ovreas L."/>
            <person name="Rohde M."/>
            <person name="Galperin M.Y."/>
            <person name="Jogler C."/>
        </authorList>
    </citation>
    <scope>NUCLEOTIDE SEQUENCE [LARGE SCALE GENOMIC DNA]</scope>
    <source>
        <strain evidence="1 2">Enr8</strain>
    </source>
</reference>
<sequence>MPTEIVPFCEEELQQLRELKIAIFRNKIILDAQPPITAEQLTEVKRKVDGELPLGLIELWKISFGGMLDYDYQINFDGHLFAASLRELYYPGSRHYDDLHGWIDHEIETLQEVAEEDETEPPTRTPFVPFGGFEYLERFYVSLEPDEYGAVIAYAKGIPWKGRLNVDSVATVEDSVAALFDQLSLFENPQDPKASAFAHGKDMAQRIQHIAGQYPELAAKLTKLMQASVVDWRETLQDVDLANELTHGQQLALRLALRYAIDHQDLKLLDQLRRNGVPLATTLYGTQEMLGYAMIKQSYDVVERLLAFDSDLGDKPILAATDCPDKLLLELVGRGAWFDDGVVYEAAETGATGGALMVVRSGNMKDRPADQTFAETAMQRAEKCEQDAASVELDDLSSYLTPEQYRERAERLRHFASFLTSEQEPPQAD</sequence>
<evidence type="ECO:0000313" key="1">
    <source>
        <dbReference type="EMBL" id="TWT30591.1"/>
    </source>
</evidence>
<dbReference type="Proteomes" id="UP000318878">
    <property type="component" value="Unassembled WGS sequence"/>
</dbReference>
<gene>
    <name evidence="1" type="ORF">Enr8_41120</name>
</gene>
<evidence type="ECO:0000313" key="2">
    <source>
        <dbReference type="Proteomes" id="UP000318878"/>
    </source>
</evidence>
<name>A0A5C5UW62_9BACT</name>
<keyword evidence="2" id="KW-1185">Reference proteome</keyword>
<organism evidence="1 2">
    <name type="scientific">Blastopirellula retiformator</name>
    <dbReference type="NCBI Taxonomy" id="2527970"/>
    <lineage>
        <taxon>Bacteria</taxon>
        <taxon>Pseudomonadati</taxon>
        <taxon>Planctomycetota</taxon>
        <taxon>Planctomycetia</taxon>
        <taxon>Pirellulales</taxon>
        <taxon>Pirellulaceae</taxon>
        <taxon>Blastopirellula</taxon>
    </lineage>
</organism>
<accession>A0A5C5UW62</accession>
<protein>
    <recommendedName>
        <fullName evidence="3">SMI1 / KNR4 family protein</fullName>
    </recommendedName>
</protein>